<feature type="region of interest" description="Disordered" evidence="1">
    <location>
        <begin position="48"/>
        <end position="99"/>
    </location>
</feature>
<feature type="region of interest" description="Disordered" evidence="1">
    <location>
        <begin position="1"/>
        <end position="26"/>
    </location>
</feature>
<gene>
    <name evidence="2" type="ORF">Acr_00g0023400</name>
</gene>
<feature type="compositionally biased region" description="Polar residues" evidence="1">
    <location>
        <begin position="119"/>
        <end position="141"/>
    </location>
</feature>
<feature type="compositionally biased region" description="Basic and acidic residues" evidence="1">
    <location>
        <begin position="153"/>
        <end position="181"/>
    </location>
</feature>
<evidence type="ECO:0000256" key="1">
    <source>
        <dbReference type="SAM" id="MobiDB-lite"/>
    </source>
</evidence>
<reference evidence="3" key="1">
    <citation type="submission" date="2019-07" db="EMBL/GenBank/DDBJ databases">
        <title>De Novo Assembly of kiwifruit Actinidia rufa.</title>
        <authorList>
            <person name="Sugita-Konishi S."/>
            <person name="Sato K."/>
            <person name="Mori E."/>
            <person name="Abe Y."/>
            <person name="Kisaki G."/>
            <person name="Hamano K."/>
            <person name="Suezawa K."/>
            <person name="Otani M."/>
            <person name="Fukuda T."/>
            <person name="Manabe T."/>
            <person name="Gomi K."/>
            <person name="Tabuchi M."/>
            <person name="Akimitsu K."/>
            <person name="Kataoka I."/>
        </authorList>
    </citation>
    <scope>NUCLEOTIDE SEQUENCE [LARGE SCALE GENOMIC DNA]</scope>
    <source>
        <strain evidence="3">cv. Fuchu</strain>
    </source>
</reference>
<feature type="compositionally biased region" description="Basic and acidic residues" evidence="1">
    <location>
        <begin position="14"/>
        <end position="26"/>
    </location>
</feature>
<dbReference type="AlphaFoldDB" id="A0A7J0DD09"/>
<feature type="region of interest" description="Disordered" evidence="1">
    <location>
        <begin position="119"/>
        <end position="219"/>
    </location>
</feature>
<accession>A0A7J0DD09</accession>
<protein>
    <submittedName>
        <fullName evidence="2">Uncharacterized protein</fullName>
    </submittedName>
</protein>
<keyword evidence="3" id="KW-1185">Reference proteome</keyword>
<dbReference type="EMBL" id="BJWL01000165">
    <property type="protein sequence ID" value="GFS32598.1"/>
    <property type="molecule type" value="Genomic_DNA"/>
</dbReference>
<evidence type="ECO:0000313" key="2">
    <source>
        <dbReference type="EMBL" id="GFS32598.1"/>
    </source>
</evidence>
<name>A0A7J0DD09_9ERIC</name>
<comment type="caution">
    <text evidence="2">The sequence shown here is derived from an EMBL/GenBank/DDBJ whole genome shotgun (WGS) entry which is preliminary data.</text>
</comment>
<proteinExistence type="predicted"/>
<sequence>MEEGKQIEPNLEQDQSKEEETNNHVEIGEEIKVIPMIEATQLEDVKEHGHTIGPAGGQTETLKKSKQGSKQDLKKPKVTIPQPFSFTTERRMFRQRRGSMDFKEYMPTLSRSGSLNCKALSQSSIGPEGTSNLSRVKSIKTNLPPKATTGEPLGKRVENGPKAKDKTQGKESEKKKPHVEAKIQSSQIKPPWVVQESKSVAKSGDSKGKMLSRTIRSSARETMSKLLKTMRKSPVESTPNHVVVKLVVSSA</sequence>
<feature type="compositionally biased region" description="Basic and acidic residues" evidence="1">
    <location>
        <begin position="88"/>
        <end position="99"/>
    </location>
</feature>
<evidence type="ECO:0000313" key="3">
    <source>
        <dbReference type="Proteomes" id="UP000585474"/>
    </source>
</evidence>
<dbReference type="Proteomes" id="UP000585474">
    <property type="component" value="Unassembled WGS sequence"/>
</dbReference>
<organism evidence="2 3">
    <name type="scientific">Actinidia rufa</name>
    <dbReference type="NCBI Taxonomy" id="165716"/>
    <lineage>
        <taxon>Eukaryota</taxon>
        <taxon>Viridiplantae</taxon>
        <taxon>Streptophyta</taxon>
        <taxon>Embryophyta</taxon>
        <taxon>Tracheophyta</taxon>
        <taxon>Spermatophyta</taxon>
        <taxon>Magnoliopsida</taxon>
        <taxon>eudicotyledons</taxon>
        <taxon>Gunneridae</taxon>
        <taxon>Pentapetalae</taxon>
        <taxon>asterids</taxon>
        <taxon>Ericales</taxon>
        <taxon>Actinidiaceae</taxon>
        <taxon>Actinidia</taxon>
    </lineage>
</organism>
<dbReference type="OrthoDB" id="1704983at2759"/>